<dbReference type="Proteomes" id="UP000186817">
    <property type="component" value="Unassembled WGS sequence"/>
</dbReference>
<keyword evidence="3" id="KW-1185">Reference proteome</keyword>
<feature type="region of interest" description="Disordered" evidence="1">
    <location>
        <begin position="1"/>
        <end position="20"/>
    </location>
</feature>
<dbReference type="AlphaFoldDB" id="A0A1Q9DRZ9"/>
<protein>
    <submittedName>
        <fullName evidence="2">Uncharacterized protein</fullName>
    </submittedName>
</protein>
<evidence type="ECO:0000256" key="1">
    <source>
        <dbReference type="SAM" id="MobiDB-lite"/>
    </source>
</evidence>
<reference evidence="2 3" key="1">
    <citation type="submission" date="2016-02" db="EMBL/GenBank/DDBJ databases">
        <title>Genome analysis of coral dinoflagellate symbionts highlights evolutionary adaptations to a symbiotic lifestyle.</title>
        <authorList>
            <person name="Aranda M."/>
            <person name="Li Y."/>
            <person name="Liew Y.J."/>
            <person name="Baumgarten S."/>
            <person name="Simakov O."/>
            <person name="Wilson M."/>
            <person name="Piel J."/>
            <person name="Ashoor H."/>
            <person name="Bougouffa S."/>
            <person name="Bajic V.B."/>
            <person name="Ryu T."/>
            <person name="Ravasi T."/>
            <person name="Bayer T."/>
            <person name="Micklem G."/>
            <person name="Kim H."/>
            <person name="Bhak J."/>
            <person name="Lajeunesse T.C."/>
            <person name="Voolstra C.R."/>
        </authorList>
    </citation>
    <scope>NUCLEOTIDE SEQUENCE [LARGE SCALE GENOMIC DNA]</scope>
    <source>
        <strain evidence="2 3">CCMP2467</strain>
    </source>
</reference>
<comment type="caution">
    <text evidence="2">The sequence shown here is derived from an EMBL/GenBank/DDBJ whole genome shotgun (WGS) entry which is preliminary data.</text>
</comment>
<evidence type="ECO:0000313" key="2">
    <source>
        <dbReference type="EMBL" id="OLP97957.1"/>
    </source>
</evidence>
<dbReference type="EMBL" id="LSRX01000414">
    <property type="protein sequence ID" value="OLP97957.1"/>
    <property type="molecule type" value="Genomic_DNA"/>
</dbReference>
<evidence type="ECO:0000313" key="3">
    <source>
        <dbReference type="Proteomes" id="UP000186817"/>
    </source>
</evidence>
<organism evidence="2 3">
    <name type="scientific">Symbiodinium microadriaticum</name>
    <name type="common">Dinoflagellate</name>
    <name type="synonym">Zooxanthella microadriatica</name>
    <dbReference type="NCBI Taxonomy" id="2951"/>
    <lineage>
        <taxon>Eukaryota</taxon>
        <taxon>Sar</taxon>
        <taxon>Alveolata</taxon>
        <taxon>Dinophyceae</taxon>
        <taxon>Suessiales</taxon>
        <taxon>Symbiodiniaceae</taxon>
        <taxon>Symbiodinium</taxon>
    </lineage>
</organism>
<accession>A0A1Q9DRZ9</accession>
<name>A0A1Q9DRZ9_SYMMI</name>
<gene>
    <name evidence="2" type="ORF">AK812_SmicGene19648</name>
</gene>
<dbReference type="OrthoDB" id="446672at2759"/>
<proteinExistence type="predicted"/>
<sequence length="218" mass="23860">MVRAHDGKHPGFPTGFASDKQGVVDSRGPFGKGGLVRSGNTLDVSWVELLFSRKPAHRSDIWEAKQYLGFISERLLRVKELLDPGRSPGDAVPEDDSPLEPEKAGLYHAHHKLLELNRILEGGCPQVVLTGAEREKVLRLSLPYEAGDAAETPEVLLTRRDKPTHRPRSFAEGLRLLAEAEGQRAAAAADEGGTLPKEVDAQALTRQPTFLSFGKAWD</sequence>